<evidence type="ECO:0000313" key="2">
    <source>
        <dbReference type="EMBL" id="VYT20826.1"/>
    </source>
</evidence>
<dbReference type="AlphaFoldDB" id="A0A6N2V183"/>
<sequence length="123" mass="14370">MSINNTDVRLGEIHLQTDNYVLNEVNVEAKIPEWAIIYRPTVIYGAEISWVGDDKLIPTYITDETNYKMSSFEGCWQWKSVDCDTIFTVELVEVERVNSDMRSHPVESEKRKHPKKITTDYLK</sequence>
<dbReference type="RefSeq" id="WP_171032172.1">
    <property type="nucleotide sequence ID" value="NZ_BAABZC010000002.1"/>
</dbReference>
<proteinExistence type="predicted"/>
<feature type="compositionally biased region" description="Basic and acidic residues" evidence="1">
    <location>
        <begin position="100"/>
        <end position="110"/>
    </location>
</feature>
<name>A0A6N2V183_9BACE</name>
<dbReference type="EMBL" id="CACRSU010000020">
    <property type="protein sequence ID" value="VYT20826.1"/>
    <property type="molecule type" value="Genomic_DNA"/>
</dbReference>
<evidence type="ECO:0000256" key="1">
    <source>
        <dbReference type="SAM" id="MobiDB-lite"/>
    </source>
</evidence>
<accession>A0A6N2V183</accession>
<protein>
    <submittedName>
        <fullName evidence="2">Uncharacterized protein</fullName>
    </submittedName>
</protein>
<reference evidence="2" key="1">
    <citation type="submission" date="2019-11" db="EMBL/GenBank/DDBJ databases">
        <authorList>
            <person name="Feng L."/>
        </authorList>
    </citation>
    <scope>NUCLEOTIDE SEQUENCE</scope>
    <source>
        <strain evidence="2">BintestinalisLFYP9</strain>
    </source>
</reference>
<gene>
    <name evidence="2" type="ORF">BILFYP9_02227</name>
</gene>
<organism evidence="2">
    <name type="scientific">Bacteroides intestinalis</name>
    <dbReference type="NCBI Taxonomy" id="329854"/>
    <lineage>
        <taxon>Bacteria</taxon>
        <taxon>Pseudomonadati</taxon>
        <taxon>Bacteroidota</taxon>
        <taxon>Bacteroidia</taxon>
        <taxon>Bacteroidales</taxon>
        <taxon>Bacteroidaceae</taxon>
        <taxon>Bacteroides</taxon>
    </lineage>
</organism>
<feature type="region of interest" description="Disordered" evidence="1">
    <location>
        <begin position="100"/>
        <end position="123"/>
    </location>
</feature>